<dbReference type="EMBL" id="JBHTEK010000001">
    <property type="protein sequence ID" value="MFC7669099.1"/>
    <property type="molecule type" value="Genomic_DNA"/>
</dbReference>
<name>A0ABW2U7M7_9BACT</name>
<protein>
    <submittedName>
        <fullName evidence="1">Uncharacterized protein</fullName>
    </submittedName>
</protein>
<reference evidence="2" key="1">
    <citation type="journal article" date="2019" name="Int. J. Syst. Evol. Microbiol.">
        <title>The Global Catalogue of Microorganisms (GCM) 10K type strain sequencing project: providing services to taxonomists for standard genome sequencing and annotation.</title>
        <authorList>
            <consortium name="The Broad Institute Genomics Platform"/>
            <consortium name="The Broad Institute Genome Sequencing Center for Infectious Disease"/>
            <person name="Wu L."/>
            <person name="Ma J."/>
        </authorList>
    </citation>
    <scope>NUCLEOTIDE SEQUENCE [LARGE SCALE GENOMIC DNA]</scope>
    <source>
        <strain evidence="2">JCM 19635</strain>
    </source>
</reference>
<accession>A0ABW2U7M7</accession>
<evidence type="ECO:0000313" key="2">
    <source>
        <dbReference type="Proteomes" id="UP001596513"/>
    </source>
</evidence>
<dbReference type="RefSeq" id="WP_380204621.1">
    <property type="nucleotide sequence ID" value="NZ_JBHTEK010000001.1"/>
</dbReference>
<proteinExistence type="predicted"/>
<comment type="caution">
    <text evidence="1">The sequence shown here is derived from an EMBL/GenBank/DDBJ whole genome shotgun (WGS) entry which is preliminary data.</text>
</comment>
<keyword evidence="2" id="KW-1185">Reference proteome</keyword>
<sequence length="52" mass="5972">MLPETSIPHPSLHGTRLVRHVLASSFLAREVELSILLPPPARKRWPRTRFCT</sequence>
<evidence type="ECO:0000313" key="1">
    <source>
        <dbReference type="EMBL" id="MFC7669099.1"/>
    </source>
</evidence>
<dbReference type="Proteomes" id="UP001596513">
    <property type="component" value="Unassembled WGS sequence"/>
</dbReference>
<gene>
    <name evidence="1" type="ORF">ACFQT0_18385</name>
</gene>
<organism evidence="1 2">
    <name type="scientific">Hymenobacter humi</name>
    <dbReference type="NCBI Taxonomy" id="1411620"/>
    <lineage>
        <taxon>Bacteria</taxon>
        <taxon>Pseudomonadati</taxon>
        <taxon>Bacteroidota</taxon>
        <taxon>Cytophagia</taxon>
        <taxon>Cytophagales</taxon>
        <taxon>Hymenobacteraceae</taxon>
        <taxon>Hymenobacter</taxon>
    </lineage>
</organism>